<dbReference type="InterPro" id="IPR013216">
    <property type="entry name" value="Methyltransf_11"/>
</dbReference>
<dbReference type="SUPFAM" id="SSF53335">
    <property type="entry name" value="S-adenosyl-L-methionine-dependent methyltransferases"/>
    <property type="match status" value="1"/>
</dbReference>
<dbReference type="Pfam" id="PF08241">
    <property type="entry name" value="Methyltransf_11"/>
    <property type="match status" value="1"/>
</dbReference>
<dbReference type="GO" id="GO:0008168">
    <property type="term" value="F:methyltransferase activity"/>
    <property type="evidence" value="ECO:0007669"/>
    <property type="project" value="UniProtKB-KW"/>
</dbReference>
<dbReference type="Gene3D" id="3.40.50.150">
    <property type="entry name" value="Vaccinia Virus protein VP39"/>
    <property type="match status" value="1"/>
</dbReference>
<keyword evidence="2" id="KW-0808">Transferase</keyword>
<accession>A0ABW1TUL3</accession>
<dbReference type="GO" id="GO:0032259">
    <property type="term" value="P:methylation"/>
    <property type="evidence" value="ECO:0007669"/>
    <property type="project" value="UniProtKB-KW"/>
</dbReference>
<proteinExistence type="predicted"/>
<gene>
    <name evidence="2" type="ORF">ACFQND_08825</name>
</gene>
<name>A0ABW1TUL3_9BURK</name>
<evidence type="ECO:0000259" key="1">
    <source>
        <dbReference type="Pfam" id="PF08241"/>
    </source>
</evidence>
<protein>
    <submittedName>
        <fullName evidence="2">Methyltransferase domain-containing protein</fullName>
    </submittedName>
</protein>
<sequence>MTTTSPASEFRAVFSATRWHDGFYKFLQNIYRLYPEDRFHTLIKNTSAELDSDEAIYRRLQRELPKIKPFMADLTLALPALFKQKKEMADQTQRLLGGKKQIDGYVEIGSTGRYISELKKRIKVTGPITLVNDVAPANSPVDIAERGGLFKIGSFVPMNDYDPLPASLPDASVELVTCYIGLHHCPLDKLDAFVASIVRVLKPGGMFILRDHDVTTPEMFTFVSLVHTVFNAGLNGAWETNQRELRYFRPVAEWVAYLGERGLKDSGKRELQAHDPSDNVLLAFTKSGGAAA</sequence>
<feature type="domain" description="Methyltransferase type 11" evidence="1">
    <location>
        <begin position="164"/>
        <end position="209"/>
    </location>
</feature>
<evidence type="ECO:0000313" key="2">
    <source>
        <dbReference type="EMBL" id="MFC6281329.1"/>
    </source>
</evidence>
<comment type="caution">
    <text evidence="2">The sequence shown here is derived from an EMBL/GenBank/DDBJ whole genome shotgun (WGS) entry which is preliminary data.</text>
</comment>
<reference evidence="3" key="1">
    <citation type="journal article" date="2019" name="Int. J. Syst. Evol. Microbiol.">
        <title>The Global Catalogue of Microorganisms (GCM) 10K type strain sequencing project: providing services to taxonomists for standard genome sequencing and annotation.</title>
        <authorList>
            <consortium name="The Broad Institute Genomics Platform"/>
            <consortium name="The Broad Institute Genome Sequencing Center for Infectious Disease"/>
            <person name="Wu L."/>
            <person name="Ma J."/>
        </authorList>
    </citation>
    <scope>NUCLEOTIDE SEQUENCE [LARGE SCALE GENOMIC DNA]</scope>
    <source>
        <strain evidence="3">CCUG 39402</strain>
    </source>
</reference>
<evidence type="ECO:0000313" key="3">
    <source>
        <dbReference type="Proteomes" id="UP001596270"/>
    </source>
</evidence>
<dbReference type="RefSeq" id="WP_371439001.1">
    <property type="nucleotide sequence ID" value="NZ_JBHSRS010000018.1"/>
</dbReference>
<dbReference type="Proteomes" id="UP001596270">
    <property type="component" value="Unassembled WGS sequence"/>
</dbReference>
<organism evidence="2 3">
    <name type="scientific">Polaromonas aquatica</name>
    <dbReference type="NCBI Taxonomy" id="332657"/>
    <lineage>
        <taxon>Bacteria</taxon>
        <taxon>Pseudomonadati</taxon>
        <taxon>Pseudomonadota</taxon>
        <taxon>Betaproteobacteria</taxon>
        <taxon>Burkholderiales</taxon>
        <taxon>Comamonadaceae</taxon>
        <taxon>Polaromonas</taxon>
    </lineage>
</organism>
<keyword evidence="2" id="KW-0489">Methyltransferase</keyword>
<keyword evidence="3" id="KW-1185">Reference proteome</keyword>
<dbReference type="InterPro" id="IPR029063">
    <property type="entry name" value="SAM-dependent_MTases_sf"/>
</dbReference>
<dbReference type="EMBL" id="JBHSRS010000018">
    <property type="protein sequence ID" value="MFC6281329.1"/>
    <property type="molecule type" value="Genomic_DNA"/>
</dbReference>